<accession>A0ABY7LPH5</accession>
<evidence type="ECO:0000259" key="2">
    <source>
        <dbReference type="Pfam" id="PF14344"/>
    </source>
</evidence>
<reference evidence="3 4" key="1">
    <citation type="submission" date="2022-12" db="EMBL/GenBank/DDBJ databases">
        <title>Hymenobacter canadensis sp. nov. isolated from lake water of the Cambridge Bay, Canada.</title>
        <authorList>
            <person name="Kim W.H."/>
            <person name="Lee Y.M."/>
        </authorList>
    </citation>
    <scope>NUCLEOTIDE SEQUENCE [LARGE SCALE GENOMIC DNA]</scope>
    <source>
        <strain evidence="3 4">PAMC 29467</strain>
    </source>
</reference>
<keyword evidence="4" id="KW-1185">Reference proteome</keyword>
<evidence type="ECO:0000313" key="3">
    <source>
        <dbReference type="EMBL" id="WBA40605.1"/>
    </source>
</evidence>
<dbReference type="InterPro" id="IPR025510">
    <property type="entry name" value="DUF4397"/>
</dbReference>
<name>A0ABY7LPH5_9BACT</name>
<sequence length="251" mass="25499">MKTFIPSLRQLFLASMLPAALTFSACGNDDDNNTPAPEQGKVLVVHAAAVSNVPITAFVADQQVAQLNYGANSSYFTVNAGSPTLRINNGTQVLASAPLAVSKDQSYSSFVFSPSATIGSTPTVLTVPDDLTAPAAGQAKVRIVHLALNAPTPVRLTVPSALPGTPGTDVTTDVTFGSASSFVAINAASLNLSVTAGTPRAQVLAVGDGTGTGTGVKNYEPGKIYTVVVRGIAGAGVPATQQPQAVIIQHN</sequence>
<keyword evidence="1" id="KW-0732">Signal</keyword>
<feature type="signal peptide" evidence="1">
    <location>
        <begin position="1"/>
        <end position="25"/>
    </location>
</feature>
<dbReference type="RefSeq" id="WP_269558692.1">
    <property type="nucleotide sequence ID" value="NZ_CP114767.1"/>
</dbReference>
<evidence type="ECO:0000313" key="4">
    <source>
        <dbReference type="Proteomes" id="UP001211005"/>
    </source>
</evidence>
<feature type="chain" id="PRO_5046133443" evidence="1">
    <location>
        <begin position="26"/>
        <end position="251"/>
    </location>
</feature>
<evidence type="ECO:0000256" key="1">
    <source>
        <dbReference type="SAM" id="SignalP"/>
    </source>
</evidence>
<dbReference type="PROSITE" id="PS51257">
    <property type="entry name" value="PROKAR_LIPOPROTEIN"/>
    <property type="match status" value="1"/>
</dbReference>
<proteinExistence type="predicted"/>
<protein>
    <submittedName>
        <fullName evidence="3">DUF4397 domain-containing protein</fullName>
    </submittedName>
</protein>
<dbReference type="Proteomes" id="UP001211005">
    <property type="component" value="Chromosome"/>
</dbReference>
<gene>
    <name evidence="3" type="ORF">O3303_12305</name>
</gene>
<feature type="domain" description="DUF4397" evidence="2">
    <location>
        <begin position="41"/>
        <end position="152"/>
    </location>
</feature>
<dbReference type="EMBL" id="CP114767">
    <property type="protein sequence ID" value="WBA40605.1"/>
    <property type="molecule type" value="Genomic_DNA"/>
</dbReference>
<dbReference type="Pfam" id="PF14344">
    <property type="entry name" value="DUF4397"/>
    <property type="match status" value="1"/>
</dbReference>
<organism evidence="3 4">
    <name type="scientific">Hymenobacter canadensis</name>
    <dbReference type="NCBI Taxonomy" id="2999067"/>
    <lineage>
        <taxon>Bacteria</taxon>
        <taxon>Pseudomonadati</taxon>
        <taxon>Bacteroidota</taxon>
        <taxon>Cytophagia</taxon>
        <taxon>Cytophagales</taxon>
        <taxon>Hymenobacteraceae</taxon>
        <taxon>Hymenobacter</taxon>
    </lineage>
</organism>